<gene>
    <name evidence="8" type="ORF">ACFSJF_19810</name>
</gene>
<accession>A0ABW4W441</accession>
<dbReference type="SUPFAM" id="SSF142823">
    <property type="entry name" value="ComB-like"/>
    <property type="match status" value="1"/>
</dbReference>
<comment type="similarity">
    <text evidence="2">Belongs to the ComB family.</text>
</comment>
<evidence type="ECO:0000256" key="2">
    <source>
        <dbReference type="ARBA" id="ARBA00009997"/>
    </source>
</evidence>
<evidence type="ECO:0000256" key="5">
    <source>
        <dbReference type="ARBA" id="ARBA00022801"/>
    </source>
</evidence>
<keyword evidence="6" id="KW-0460">Magnesium</keyword>
<comment type="caution">
    <text evidence="8">The sequence shown here is derived from an EMBL/GenBank/DDBJ whole genome shotgun (WGS) entry which is preliminary data.</text>
</comment>
<organism evidence="8 9">
    <name type="scientific">Ornithinibacillus salinisoli</name>
    <dbReference type="NCBI Taxonomy" id="1848459"/>
    <lineage>
        <taxon>Bacteria</taxon>
        <taxon>Bacillati</taxon>
        <taxon>Bacillota</taxon>
        <taxon>Bacilli</taxon>
        <taxon>Bacillales</taxon>
        <taxon>Bacillaceae</taxon>
        <taxon>Ornithinibacillus</taxon>
    </lineage>
</organism>
<keyword evidence="9" id="KW-1185">Reference proteome</keyword>
<evidence type="ECO:0000313" key="8">
    <source>
        <dbReference type="EMBL" id="MFD2046517.1"/>
    </source>
</evidence>
<keyword evidence="5" id="KW-0378">Hydrolase</keyword>
<evidence type="ECO:0000256" key="1">
    <source>
        <dbReference type="ARBA" id="ARBA00001946"/>
    </source>
</evidence>
<evidence type="ECO:0000256" key="6">
    <source>
        <dbReference type="ARBA" id="ARBA00022842"/>
    </source>
</evidence>
<dbReference type="Proteomes" id="UP001597383">
    <property type="component" value="Unassembled WGS sequence"/>
</dbReference>
<proteinExistence type="inferred from homology"/>
<dbReference type="InterPro" id="IPR005238">
    <property type="entry name" value="ComB-like"/>
</dbReference>
<dbReference type="EMBL" id="JBHUHQ010000039">
    <property type="protein sequence ID" value="MFD2046517.1"/>
    <property type="molecule type" value="Genomic_DNA"/>
</dbReference>
<dbReference type="Gene3D" id="3.90.1560.10">
    <property type="entry name" value="ComB-like"/>
    <property type="match status" value="1"/>
</dbReference>
<dbReference type="RefSeq" id="WP_377558492.1">
    <property type="nucleotide sequence ID" value="NZ_JBHUHQ010000039.1"/>
</dbReference>
<dbReference type="PANTHER" id="PTHR37311">
    <property type="entry name" value="2-PHOSPHOSULFOLACTATE PHOSPHATASE-RELATED"/>
    <property type="match status" value="1"/>
</dbReference>
<evidence type="ECO:0000256" key="4">
    <source>
        <dbReference type="ARBA" id="ARBA00021948"/>
    </source>
</evidence>
<sequence>MDVQIYQGRNAINRPANITIVIDVLRAFTVAHYAFLRGVQRILLAETVEQAFQIKEKNPSFLLAGEVDGIAIKGFDLDNSPYLIQQKKLSGKTLVQKTTNGVRATLNCLASDHVYVTGFTNARNTAEFIRENLINGDKDVVHIIASHPSGDDDYACAEYMKHILEDADVRISVHEVKERIKNSHVAKKFFDENNPDFRREDVLHCLVELNTNFIMKVDNSGEIPMIERVQVC</sequence>
<dbReference type="PANTHER" id="PTHR37311:SF1">
    <property type="entry name" value="2-PHOSPHOSULFOLACTATE PHOSPHATASE-RELATED"/>
    <property type="match status" value="1"/>
</dbReference>
<comment type="catalytic activity">
    <reaction evidence="7">
        <text>(2R)-O-phospho-3-sulfolactate + H2O = (2R)-3-sulfolactate + phosphate</text>
        <dbReference type="Rhea" id="RHEA:23416"/>
        <dbReference type="ChEBI" id="CHEBI:15377"/>
        <dbReference type="ChEBI" id="CHEBI:15597"/>
        <dbReference type="ChEBI" id="CHEBI:43474"/>
        <dbReference type="ChEBI" id="CHEBI:58738"/>
        <dbReference type="EC" id="3.1.3.71"/>
    </reaction>
</comment>
<dbReference type="EC" id="3.1.3.71" evidence="3"/>
<comment type="cofactor">
    <cofactor evidence="1">
        <name>Mg(2+)</name>
        <dbReference type="ChEBI" id="CHEBI:18420"/>
    </cofactor>
</comment>
<evidence type="ECO:0000256" key="7">
    <source>
        <dbReference type="ARBA" id="ARBA00033711"/>
    </source>
</evidence>
<evidence type="ECO:0000256" key="3">
    <source>
        <dbReference type="ARBA" id="ARBA00012953"/>
    </source>
</evidence>
<reference evidence="9" key="1">
    <citation type="journal article" date="2019" name="Int. J. Syst. Evol. Microbiol.">
        <title>The Global Catalogue of Microorganisms (GCM) 10K type strain sequencing project: providing services to taxonomists for standard genome sequencing and annotation.</title>
        <authorList>
            <consortium name="The Broad Institute Genomics Platform"/>
            <consortium name="The Broad Institute Genome Sequencing Center for Infectious Disease"/>
            <person name="Wu L."/>
            <person name="Ma J."/>
        </authorList>
    </citation>
    <scope>NUCLEOTIDE SEQUENCE [LARGE SCALE GENOMIC DNA]</scope>
    <source>
        <strain evidence="9">R28</strain>
    </source>
</reference>
<name>A0ABW4W441_9BACI</name>
<protein>
    <recommendedName>
        <fullName evidence="4">Probable 2-phosphosulfolactate phosphatase</fullName>
        <ecNumber evidence="3">3.1.3.71</ecNumber>
    </recommendedName>
</protein>
<evidence type="ECO:0000313" key="9">
    <source>
        <dbReference type="Proteomes" id="UP001597383"/>
    </source>
</evidence>
<dbReference type="Pfam" id="PF04029">
    <property type="entry name" value="2-ph_phosp"/>
    <property type="match status" value="1"/>
</dbReference>
<dbReference type="InterPro" id="IPR036702">
    <property type="entry name" value="ComB-like_sf"/>
</dbReference>